<keyword evidence="1" id="KW-0808">Transferase</keyword>
<dbReference type="Pfam" id="PF04768">
    <property type="entry name" value="NAT"/>
    <property type="match status" value="1"/>
</dbReference>
<dbReference type="Gene3D" id="3.40.630.30">
    <property type="match status" value="1"/>
</dbReference>
<evidence type="ECO:0000313" key="3">
    <source>
        <dbReference type="Proteomes" id="UP000694865"/>
    </source>
</evidence>
<name>A0ABM0MT89_SACKO</name>
<proteinExistence type="predicted"/>
<dbReference type="Proteomes" id="UP000694865">
    <property type="component" value="Unplaced"/>
</dbReference>
<evidence type="ECO:0000256" key="1">
    <source>
        <dbReference type="ARBA" id="ARBA00022679"/>
    </source>
</evidence>
<dbReference type="PANTHER" id="PTHR23342:SF0">
    <property type="entry name" value="N-ACETYLGLUTAMATE SYNTHASE, MITOCHONDRIAL"/>
    <property type="match status" value="1"/>
</dbReference>
<keyword evidence="3" id="KW-1185">Reference proteome</keyword>
<protein>
    <submittedName>
        <fullName evidence="4">N-acetylglutamate synthase, mitochondrial-like</fullName>
    </submittedName>
</protein>
<evidence type="ECO:0000259" key="2">
    <source>
        <dbReference type="PROSITE" id="PS51731"/>
    </source>
</evidence>
<feature type="domain" description="N-acetyltransferase" evidence="2">
    <location>
        <begin position="1"/>
        <end position="135"/>
    </location>
</feature>
<reference evidence="4" key="1">
    <citation type="submission" date="2025-08" db="UniProtKB">
        <authorList>
            <consortium name="RefSeq"/>
        </authorList>
    </citation>
    <scope>IDENTIFICATION</scope>
    <source>
        <tissue evidence="4">Testes</tissue>
    </source>
</reference>
<dbReference type="GeneID" id="102802206"/>
<accession>A0ABM0MT89</accession>
<evidence type="ECO:0000313" key="4">
    <source>
        <dbReference type="RefSeq" id="XP_006823230.1"/>
    </source>
</evidence>
<dbReference type="RefSeq" id="XP_006823230.1">
    <property type="nucleotide sequence ID" value="XM_006823167.1"/>
</dbReference>
<organism evidence="3 4">
    <name type="scientific">Saccoglossus kowalevskii</name>
    <name type="common">Acorn worm</name>
    <dbReference type="NCBI Taxonomy" id="10224"/>
    <lineage>
        <taxon>Eukaryota</taxon>
        <taxon>Metazoa</taxon>
        <taxon>Hemichordata</taxon>
        <taxon>Enteropneusta</taxon>
        <taxon>Harrimaniidae</taxon>
        <taxon>Saccoglossus</taxon>
    </lineage>
</organism>
<dbReference type="PANTHER" id="PTHR23342">
    <property type="entry name" value="N-ACETYLGLUTAMATE SYNTHASE"/>
    <property type="match status" value="1"/>
</dbReference>
<dbReference type="PROSITE" id="PS51731">
    <property type="entry name" value="GNAT_NAGS"/>
    <property type="match status" value="1"/>
</dbReference>
<gene>
    <name evidence="4" type="primary">LOC102802206</name>
</gene>
<dbReference type="InterPro" id="IPR006855">
    <property type="entry name" value="Vertebrate-like_GNAT_dom"/>
</dbReference>
<dbReference type="CDD" id="cd04265">
    <property type="entry name" value="DUF619-NAGS-U"/>
    <property type="match status" value="1"/>
</dbReference>
<sequence>MLALLTRAFGRMLSKDYFTNLGDRLHTLYLSENFNACAVITQENEVAVPYLDKFAVSAHSQGEGTSEMLWESVRKDFKSLFWRSRSSNMINPWYFKRSEGSWSNGEWTVFWYGVSDPKVSYELVDYAASLPSSFVEDGNVIVTGR</sequence>